<dbReference type="Gene3D" id="1.10.30.50">
    <property type="match status" value="1"/>
</dbReference>
<dbReference type="EMBL" id="CP146256">
    <property type="protein sequence ID" value="XAH72320.1"/>
    <property type="molecule type" value="Genomic_DNA"/>
</dbReference>
<accession>A0ABZ3ES32</accession>
<dbReference type="PANTHER" id="PTHR33877">
    <property type="entry name" value="SLL1193 PROTEIN"/>
    <property type="match status" value="1"/>
</dbReference>
<reference evidence="2 3" key="1">
    <citation type="submission" date="2024-02" db="EMBL/GenBank/DDBJ databases">
        <title>Bacterial strain from lacustrine sediment.</title>
        <authorList>
            <person name="Petit C."/>
            <person name="Fadhlaoui K."/>
        </authorList>
    </citation>
    <scope>NUCLEOTIDE SEQUENCE [LARGE SCALE GENOMIC DNA]</scope>
    <source>
        <strain evidence="2 3">IPX-CK</strain>
    </source>
</reference>
<dbReference type="InterPro" id="IPR003615">
    <property type="entry name" value="HNH_nuc"/>
</dbReference>
<gene>
    <name evidence="2" type="ORF">V6984_12350</name>
</gene>
<sequence length="152" mass="17670">MEYARNVMNNSMIVLINAKTHAEQKKNKKRTLISGNQIGIRINLRFKRGEQMAVEIKVIKRRKLSKAERTEIHNKYDGHCAYCGCEIDFSKMQVDHAKPLRIGGTDTMDNMMPACRSCNSYKTTFDVEGFRNYEKNKWLYEKAPKEAADLFI</sequence>
<dbReference type="CDD" id="cd00085">
    <property type="entry name" value="HNHc"/>
    <property type="match status" value="1"/>
</dbReference>
<dbReference type="GO" id="GO:0004519">
    <property type="term" value="F:endonuclease activity"/>
    <property type="evidence" value="ECO:0007669"/>
    <property type="project" value="UniProtKB-KW"/>
</dbReference>
<evidence type="ECO:0000313" key="3">
    <source>
        <dbReference type="Proteomes" id="UP001451571"/>
    </source>
</evidence>
<evidence type="ECO:0000259" key="1">
    <source>
        <dbReference type="SMART" id="SM00507"/>
    </source>
</evidence>
<dbReference type="PANTHER" id="PTHR33877:SF1">
    <property type="entry name" value="TYPE IV METHYL-DIRECTED RESTRICTION ENZYME ECOKMCRA"/>
    <property type="match status" value="1"/>
</dbReference>
<dbReference type="Proteomes" id="UP001451571">
    <property type="component" value="Chromosome"/>
</dbReference>
<dbReference type="InterPro" id="IPR052892">
    <property type="entry name" value="NA-targeting_endonuclease"/>
</dbReference>
<protein>
    <submittedName>
        <fullName evidence="2">HNH endonuclease signature motif containing protein</fullName>
    </submittedName>
</protein>
<keyword evidence="2" id="KW-0378">Hydrolase</keyword>
<dbReference type="RefSeq" id="WP_342755938.1">
    <property type="nucleotide sequence ID" value="NZ_CP146256.1"/>
</dbReference>
<keyword evidence="2" id="KW-0540">Nuclease</keyword>
<proteinExistence type="predicted"/>
<feature type="domain" description="HNH nuclease" evidence="1">
    <location>
        <begin position="67"/>
        <end position="120"/>
    </location>
</feature>
<dbReference type="Pfam" id="PF01844">
    <property type="entry name" value="HNH"/>
    <property type="match status" value="1"/>
</dbReference>
<dbReference type="SMART" id="SM00507">
    <property type="entry name" value="HNHc"/>
    <property type="match status" value="1"/>
</dbReference>
<organism evidence="2 3">
    <name type="scientific">Kineothrix sedimenti</name>
    <dbReference type="NCBI Taxonomy" id="3123317"/>
    <lineage>
        <taxon>Bacteria</taxon>
        <taxon>Bacillati</taxon>
        <taxon>Bacillota</taxon>
        <taxon>Clostridia</taxon>
        <taxon>Lachnospirales</taxon>
        <taxon>Lachnospiraceae</taxon>
        <taxon>Kineothrix</taxon>
    </lineage>
</organism>
<evidence type="ECO:0000313" key="2">
    <source>
        <dbReference type="EMBL" id="XAH72320.1"/>
    </source>
</evidence>
<keyword evidence="2" id="KW-0255">Endonuclease</keyword>
<keyword evidence="3" id="KW-1185">Reference proteome</keyword>
<name>A0ABZ3ES32_9FIRM</name>
<dbReference type="InterPro" id="IPR002711">
    <property type="entry name" value="HNH"/>
</dbReference>